<name>A0ABV7RWZ5_9GAMM</name>
<dbReference type="Proteomes" id="UP001595740">
    <property type="component" value="Unassembled WGS sequence"/>
</dbReference>
<dbReference type="RefSeq" id="WP_386760237.1">
    <property type="nucleotide sequence ID" value="NZ_JBHRXK010000015.1"/>
</dbReference>
<evidence type="ECO:0000259" key="2">
    <source>
        <dbReference type="Pfam" id="PF14300"/>
    </source>
</evidence>
<evidence type="ECO:0000256" key="1">
    <source>
        <dbReference type="SAM" id="MobiDB-lite"/>
    </source>
</evidence>
<gene>
    <name evidence="3" type="ORF">ACFOLC_15840</name>
</gene>
<dbReference type="Gene3D" id="1.20.1420.60">
    <property type="match status" value="1"/>
</dbReference>
<feature type="region of interest" description="Disordered" evidence="1">
    <location>
        <begin position="1"/>
        <end position="22"/>
    </location>
</feature>
<evidence type="ECO:0000313" key="3">
    <source>
        <dbReference type="EMBL" id="MFC3552476.1"/>
    </source>
</evidence>
<feature type="domain" description="DNA mimic protein DMP19 C-terminal" evidence="2">
    <location>
        <begin position="50"/>
        <end position="164"/>
    </location>
</feature>
<feature type="compositionally biased region" description="Basic and acidic residues" evidence="1">
    <location>
        <begin position="9"/>
        <end position="22"/>
    </location>
</feature>
<evidence type="ECO:0000313" key="4">
    <source>
        <dbReference type="Proteomes" id="UP001595740"/>
    </source>
</evidence>
<proteinExistence type="predicted"/>
<comment type="caution">
    <text evidence="3">The sequence shown here is derived from an EMBL/GenBank/DDBJ whole genome shotgun (WGS) entry which is preliminary data.</text>
</comment>
<accession>A0ABV7RWZ5</accession>
<dbReference type="Pfam" id="PF14300">
    <property type="entry name" value="DMP19"/>
    <property type="match status" value="1"/>
</dbReference>
<keyword evidence="4" id="KW-1185">Reference proteome</keyword>
<organism evidence="3 4">
    <name type="scientific">Lysobacter cavernae</name>
    <dbReference type="NCBI Taxonomy" id="1685901"/>
    <lineage>
        <taxon>Bacteria</taxon>
        <taxon>Pseudomonadati</taxon>
        <taxon>Pseudomonadota</taxon>
        <taxon>Gammaproteobacteria</taxon>
        <taxon>Lysobacterales</taxon>
        <taxon>Lysobacteraceae</taxon>
        <taxon>Lysobacter</taxon>
    </lineage>
</organism>
<reference evidence="4" key="1">
    <citation type="journal article" date="2019" name="Int. J. Syst. Evol. Microbiol.">
        <title>The Global Catalogue of Microorganisms (GCM) 10K type strain sequencing project: providing services to taxonomists for standard genome sequencing and annotation.</title>
        <authorList>
            <consortium name="The Broad Institute Genomics Platform"/>
            <consortium name="The Broad Institute Genome Sequencing Center for Infectious Disease"/>
            <person name="Wu L."/>
            <person name="Ma J."/>
        </authorList>
    </citation>
    <scope>NUCLEOTIDE SEQUENCE [LARGE SCALE GENOMIC DNA]</scope>
    <source>
        <strain evidence="4">KCTC 42875</strain>
    </source>
</reference>
<dbReference type="InterPro" id="IPR025402">
    <property type="entry name" value="DMP19_C"/>
</dbReference>
<sequence>MPCATGTRESIEASKEHYTKQRELDRTDPVRILWRSLVARMHHTDGGYLSLSDAEKRYVAVGLLDGEVYNGGFDQYFFNSASSYYSDALLGLEGIGATTSLELLLKAKKIVFGFDSVPVDTSARRQISRPLSASQSSRLDHLDKLFWADPDNLSDRIEAFLRRHSLIRDVA</sequence>
<dbReference type="EMBL" id="JBHRXK010000015">
    <property type="protein sequence ID" value="MFC3552476.1"/>
    <property type="molecule type" value="Genomic_DNA"/>
</dbReference>
<protein>
    <submittedName>
        <fullName evidence="3">DUF4375 domain-containing protein</fullName>
    </submittedName>
</protein>